<gene>
    <name evidence="2" type="ORF">BGW38_002658</name>
</gene>
<sequence length="167" mass="19019">MQEDHRFFYHISLIESRWFEEKMQDDNLSDKVAREECVWASTKKIKNAENGSSINPGLRVQNLNYPPEPVIGPDKHSKKRYADVVAATREIADELANTTATEEEFKSVMEKIEEIKDSMRASRNIKNDTRSKDGDRQDTSMKSSRANSGPIDLFKGIPVEAINDGEL</sequence>
<evidence type="ECO:0000256" key="1">
    <source>
        <dbReference type="SAM" id="MobiDB-lite"/>
    </source>
</evidence>
<dbReference type="AlphaFoldDB" id="A0A9P6FRR5"/>
<evidence type="ECO:0000313" key="2">
    <source>
        <dbReference type="EMBL" id="KAF9580620.1"/>
    </source>
</evidence>
<feature type="region of interest" description="Disordered" evidence="1">
    <location>
        <begin position="116"/>
        <end position="167"/>
    </location>
</feature>
<feature type="compositionally biased region" description="Basic and acidic residues" evidence="1">
    <location>
        <begin position="116"/>
        <end position="139"/>
    </location>
</feature>
<organism evidence="2 3">
    <name type="scientific">Lunasporangiospora selenospora</name>
    <dbReference type="NCBI Taxonomy" id="979761"/>
    <lineage>
        <taxon>Eukaryota</taxon>
        <taxon>Fungi</taxon>
        <taxon>Fungi incertae sedis</taxon>
        <taxon>Mucoromycota</taxon>
        <taxon>Mortierellomycotina</taxon>
        <taxon>Mortierellomycetes</taxon>
        <taxon>Mortierellales</taxon>
        <taxon>Mortierellaceae</taxon>
        <taxon>Lunasporangiospora</taxon>
    </lineage>
</organism>
<reference evidence="2" key="1">
    <citation type="journal article" date="2020" name="Fungal Divers.">
        <title>Resolving the Mortierellaceae phylogeny through synthesis of multi-gene phylogenetics and phylogenomics.</title>
        <authorList>
            <person name="Vandepol N."/>
            <person name="Liber J."/>
            <person name="Desiro A."/>
            <person name="Na H."/>
            <person name="Kennedy M."/>
            <person name="Barry K."/>
            <person name="Grigoriev I.V."/>
            <person name="Miller A.N."/>
            <person name="O'Donnell K."/>
            <person name="Stajich J.E."/>
            <person name="Bonito G."/>
        </authorList>
    </citation>
    <scope>NUCLEOTIDE SEQUENCE</scope>
    <source>
        <strain evidence="2">KOD1015</strain>
    </source>
</reference>
<name>A0A9P6FRR5_9FUNG</name>
<evidence type="ECO:0000313" key="3">
    <source>
        <dbReference type="Proteomes" id="UP000780801"/>
    </source>
</evidence>
<protein>
    <submittedName>
        <fullName evidence="2">Uncharacterized protein</fullName>
    </submittedName>
</protein>
<accession>A0A9P6FRR5</accession>
<comment type="caution">
    <text evidence="2">The sequence shown here is derived from an EMBL/GenBank/DDBJ whole genome shotgun (WGS) entry which is preliminary data.</text>
</comment>
<keyword evidence="3" id="KW-1185">Reference proteome</keyword>
<dbReference type="EMBL" id="JAABOA010001949">
    <property type="protein sequence ID" value="KAF9580620.1"/>
    <property type="molecule type" value="Genomic_DNA"/>
</dbReference>
<proteinExistence type="predicted"/>
<dbReference type="Proteomes" id="UP000780801">
    <property type="component" value="Unassembled WGS sequence"/>
</dbReference>
<feature type="region of interest" description="Disordered" evidence="1">
    <location>
        <begin position="48"/>
        <end position="77"/>
    </location>
</feature>